<dbReference type="EMBL" id="JAPFFJ010000007">
    <property type="protein sequence ID" value="KAJ6422861.1"/>
    <property type="molecule type" value="Genomic_DNA"/>
</dbReference>
<evidence type="ECO:0000313" key="1">
    <source>
        <dbReference type="EMBL" id="KAJ6422861.1"/>
    </source>
</evidence>
<name>A0AAD6PB05_9ROSI</name>
<accession>A0AAD6PB05</accession>
<comment type="caution">
    <text evidence="1">The sequence shown here is derived from an EMBL/GenBank/DDBJ whole genome shotgun (WGS) entry which is preliminary data.</text>
</comment>
<evidence type="ECO:0000313" key="2">
    <source>
        <dbReference type="Proteomes" id="UP001162972"/>
    </source>
</evidence>
<sequence>MKLKQSSSNRVRIIVKKQRSMPLSPGTTTADVISTESHLRQSRLILEYQELCDHYNAAVMQNQTRTFGINRDVAIEIRNNVHNVERERVTLPKSISVRSSGYVKKLT</sequence>
<gene>
    <name evidence="1" type="ORF">OIU84_027773</name>
</gene>
<proteinExistence type="predicted"/>
<keyword evidence="2" id="KW-1185">Reference proteome</keyword>
<dbReference type="AlphaFoldDB" id="A0AAD6PB05"/>
<dbReference type="Proteomes" id="UP001162972">
    <property type="component" value="Chromosome 19"/>
</dbReference>
<organism evidence="1 2">
    <name type="scientific">Salix udensis</name>
    <dbReference type="NCBI Taxonomy" id="889485"/>
    <lineage>
        <taxon>Eukaryota</taxon>
        <taxon>Viridiplantae</taxon>
        <taxon>Streptophyta</taxon>
        <taxon>Embryophyta</taxon>
        <taxon>Tracheophyta</taxon>
        <taxon>Spermatophyta</taxon>
        <taxon>Magnoliopsida</taxon>
        <taxon>eudicotyledons</taxon>
        <taxon>Gunneridae</taxon>
        <taxon>Pentapetalae</taxon>
        <taxon>rosids</taxon>
        <taxon>fabids</taxon>
        <taxon>Malpighiales</taxon>
        <taxon>Salicaceae</taxon>
        <taxon>Saliceae</taxon>
        <taxon>Salix</taxon>
    </lineage>
</organism>
<protein>
    <submittedName>
        <fullName evidence="1">Uncharacterized protein</fullName>
    </submittedName>
</protein>
<reference evidence="1 2" key="1">
    <citation type="journal article" date="2023" name="Int. J. Mol. Sci.">
        <title>De Novo Assembly and Annotation of 11 Diverse Shrub Willow (Salix) Genomes Reveals Novel Gene Organization in Sex-Linked Regions.</title>
        <authorList>
            <person name="Hyden B."/>
            <person name="Feng K."/>
            <person name="Yates T.B."/>
            <person name="Jawdy S."/>
            <person name="Cereghino C."/>
            <person name="Smart L.B."/>
            <person name="Muchero W."/>
        </authorList>
    </citation>
    <scope>NUCLEOTIDE SEQUENCE [LARGE SCALE GENOMIC DNA]</scope>
    <source>
        <tissue evidence="1">Shoot tip</tissue>
    </source>
</reference>